<gene>
    <name evidence="1" type="ORF">TNIN_282731</name>
</gene>
<dbReference type="EMBL" id="BMAV01005959">
    <property type="protein sequence ID" value="GFY47456.1"/>
    <property type="molecule type" value="Genomic_DNA"/>
</dbReference>
<organism evidence="1 2">
    <name type="scientific">Trichonephila inaurata madagascariensis</name>
    <dbReference type="NCBI Taxonomy" id="2747483"/>
    <lineage>
        <taxon>Eukaryota</taxon>
        <taxon>Metazoa</taxon>
        <taxon>Ecdysozoa</taxon>
        <taxon>Arthropoda</taxon>
        <taxon>Chelicerata</taxon>
        <taxon>Arachnida</taxon>
        <taxon>Araneae</taxon>
        <taxon>Araneomorphae</taxon>
        <taxon>Entelegynae</taxon>
        <taxon>Araneoidea</taxon>
        <taxon>Nephilidae</taxon>
        <taxon>Trichonephila</taxon>
        <taxon>Trichonephila inaurata</taxon>
    </lineage>
</organism>
<evidence type="ECO:0000313" key="2">
    <source>
        <dbReference type="Proteomes" id="UP000886998"/>
    </source>
</evidence>
<proteinExistence type="predicted"/>
<accession>A0A8X6X8T5</accession>
<dbReference type="AlphaFoldDB" id="A0A8X6X8T5"/>
<dbReference type="Proteomes" id="UP000886998">
    <property type="component" value="Unassembled WGS sequence"/>
</dbReference>
<sequence>MIASIATVYLGLVIKMKREEEEKWYKVMWIRYTHYKCSVTPAAPIRFLNSVFKIIDIKNRRSVIPKTKRRQMEYDMCHCCPAERIVFYPTFSFKGAKMLSQLDPIDPVVASFLSTPG</sequence>
<evidence type="ECO:0000313" key="1">
    <source>
        <dbReference type="EMBL" id="GFY47456.1"/>
    </source>
</evidence>
<name>A0A8X6X8T5_9ARAC</name>
<comment type="caution">
    <text evidence="1">The sequence shown here is derived from an EMBL/GenBank/DDBJ whole genome shotgun (WGS) entry which is preliminary data.</text>
</comment>
<reference evidence="1" key="1">
    <citation type="submission" date="2020-08" db="EMBL/GenBank/DDBJ databases">
        <title>Multicomponent nature underlies the extraordinary mechanical properties of spider dragline silk.</title>
        <authorList>
            <person name="Kono N."/>
            <person name="Nakamura H."/>
            <person name="Mori M."/>
            <person name="Yoshida Y."/>
            <person name="Ohtoshi R."/>
            <person name="Malay A.D."/>
            <person name="Moran D.A.P."/>
            <person name="Tomita M."/>
            <person name="Numata K."/>
            <person name="Arakawa K."/>
        </authorList>
    </citation>
    <scope>NUCLEOTIDE SEQUENCE</scope>
</reference>
<keyword evidence="2" id="KW-1185">Reference proteome</keyword>
<protein>
    <submittedName>
        <fullName evidence="1">Uncharacterized protein</fullName>
    </submittedName>
</protein>